<dbReference type="AlphaFoldDB" id="A0A2I1TYC7"/>
<evidence type="ECO:0000313" key="2">
    <source>
        <dbReference type="Proteomes" id="UP000234902"/>
    </source>
</evidence>
<protein>
    <submittedName>
        <fullName evidence="1">Uncharacterized protein</fullName>
    </submittedName>
</protein>
<accession>A0A2I1TYC7</accession>
<reference evidence="1 2" key="1">
    <citation type="submission" date="2017-12" db="EMBL/GenBank/DDBJ databases">
        <title>Phylogenetic diversity of female urinary microbiome.</title>
        <authorList>
            <person name="Thomas-White K."/>
            <person name="Wolfe A.J."/>
        </authorList>
    </citation>
    <scope>NUCLEOTIDE SEQUENCE [LARGE SCALE GENOMIC DNA]</scope>
    <source>
        <strain evidence="1 2">UMB0079</strain>
    </source>
</reference>
<dbReference type="Proteomes" id="UP000234902">
    <property type="component" value="Unassembled WGS sequence"/>
</dbReference>
<comment type="caution">
    <text evidence="1">The sequence shown here is derived from an EMBL/GenBank/DDBJ whole genome shotgun (WGS) entry which is preliminary data.</text>
</comment>
<name>A0A2I1TYC7_STRMT</name>
<dbReference type="EMBL" id="PKID01000005">
    <property type="protein sequence ID" value="PKZ98624.1"/>
    <property type="molecule type" value="Genomic_DNA"/>
</dbReference>
<evidence type="ECO:0000313" key="1">
    <source>
        <dbReference type="EMBL" id="PKZ98624.1"/>
    </source>
</evidence>
<gene>
    <name evidence="1" type="ORF">CYK19_05430</name>
</gene>
<proteinExistence type="predicted"/>
<organism evidence="1 2">
    <name type="scientific">Streptococcus mitis</name>
    <dbReference type="NCBI Taxonomy" id="28037"/>
    <lineage>
        <taxon>Bacteria</taxon>
        <taxon>Bacillati</taxon>
        <taxon>Bacillota</taxon>
        <taxon>Bacilli</taxon>
        <taxon>Lactobacillales</taxon>
        <taxon>Streptococcaceae</taxon>
        <taxon>Streptococcus</taxon>
        <taxon>Streptococcus mitis group</taxon>
    </lineage>
</organism>
<sequence>MFIPHFYNAKSLPRKLVGFENGYENASLYIYIYMQASYLLKSENHRDSSFSFIQGVDKIEKQHLYFLLLYHKSPIGKRLPMLLSLF</sequence>